<evidence type="ECO:0000313" key="2">
    <source>
        <dbReference type="EMBL" id="EXI83056.1"/>
    </source>
</evidence>
<feature type="signal peptide" evidence="1">
    <location>
        <begin position="1"/>
        <end position="23"/>
    </location>
</feature>
<comment type="caution">
    <text evidence="2">The sequence shown here is derived from an EMBL/GenBank/DDBJ whole genome shotgun (WGS) entry which is preliminary data.</text>
</comment>
<dbReference type="PATRIC" id="fig|1454003.3.peg.139"/>
<organism evidence="2 3">
    <name type="scientific">Candidatus Accumulibacter appositus</name>
    <dbReference type="NCBI Taxonomy" id="1454003"/>
    <lineage>
        <taxon>Bacteria</taxon>
        <taxon>Pseudomonadati</taxon>
        <taxon>Pseudomonadota</taxon>
        <taxon>Betaproteobacteria</taxon>
        <taxon>Candidatus Accumulibacter</taxon>
    </lineage>
</organism>
<dbReference type="Proteomes" id="UP000021816">
    <property type="component" value="Unassembled WGS sequence"/>
</dbReference>
<feature type="chain" id="PRO_5001461666" evidence="1">
    <location>
        <begin position="24"/>
        <end position="197"/>
    </location>
</feature>
<keyword evidence="1" id="KW-0732">Signal</keyword>
<protein>
    <submittedName>
        <fullName evidence="2">Uncharacterized protein</fullName>
    </submittedName>
</protein>
<proteinExistence type="predicted"/>
<name>A0A011P655_9PROT</name>
<sequence length="197" mass="20530">MHVAAGSQAILLVATLSAVSCLAADGAEPSSLYTPISASACAAPSPGLVKQYAARKLAVEECPAPPPYRLFVVSSDARSWVDLRRNGHTWSTEQRVVYSREILALGQFPNVAGSEVAEWRLNAHGKPLALIVRLRLAAPPSAEARGAASISRLLVIGLSEDAACDLGLASSNGGARQLAEKSPDTCPAALPVSYETN</sequence>
<reference evidence="2 3" key="1">
    <citation type="submission" date="2014-02" db="EMBL/GenBank/DDBJ databases">
        <title>Expanding our view of genomic diversity in Candidatus Accumulibacter clades.</title>
        <authorList>
            <person name="Skennerton C.T."/>
            <person name="Barr J.J."/>
            <person name="Slater F.R."/>
            <person name="Bond P.L."/>
            <person name="Tyson G.W."/>
        </authorList>
    </citation>
    <scope>NUCLEOTIDE SEQUENCE [LARGE SCALE GENOMIC DNA]</scope>
    <source>
        <strain evidence="3">BA-92</strain>
    </source>
</reference>
<dbReference type="STRING" id="1454003.AW10_00131"/>
<dbReference type="AlphaFoldDB" id="A0A011P655"/>
<accession>A0A011P655</accession>
<evidence type="ECO:0000313" key="3">
    <source>
        <dbReference type="Proteomes" id="UP000021816"/>
    </source>
</evidence>
<evidence type="ECO:0000256" key="1">
    <source>
        <dbReference type="SAM" id="SignalP"/>
    </source>
</evidence>
<gene>
    <name evidence="2" type="ORF">AW10_00131</name>
</gene>
<dbReference type="EMBL" id="JEMX01000006">
    <property type="protein sequence ID" value="EXI83056.1"/>
    <property type="molecule type" value="Genomic_DNA"/>
</dbReference>